<evidence type="ECO:0000256" key="1">
    <source>
        <dbReference type="SAM" id="SignalP"/>
    </source>
</evidence>
<dbReference type="PROSITE" id="PS51257">
    <property type="entry name" value="PROKAR_LIPOPROTEIN"/>
    <property type="match status" value="1"/>
</dbReference>
<keyword evidence="1" id="KW-0732">Signal</keyword>
<dbReference type="Gene3D" id="3.40.50.300">
    <property type="entry name" value="P-loop containing nucleotide triphosphate hydrolases"/>
    <property type="match status" value="1"/>
</dbReference>
<reference evidence="2" key="1">
    <citation type="submission" date="2017-08" db="EMBL/GenBank/DDBJ databases">
        <authorList>
            <person name="Polle J.E."/>
            <person name="Barry K."/>
            <person name="Cushman J."/>
            <person name="Schmutz J."/>
            <person name="Tran D."/>
            <person name="Hathwaick L.T."/>
            <person name="Yim W.C."/>
            <person name="Jenkins J."/>
            <person name="Mckie-Krisberg Z.M."/>
            <person name="Prochnik S."/>
            <person name="Lindquist E."/>
            <person name="Dockter R.B."/>
            <person name="Adam C."/>
            <person name="Molina H."/>
            <person name="Bunkerborg J."/>
            <person name="Jin E."/>
            <person name="Buchheim M."/>
            <person name="Magnuson J."/>
        </authorList>
    </citation>
    <scope>NUCLEOTIDE SEQUENCE</scope>
    <source>
        <strain evidence="2">CCAP 19/18</strain>
    </source>
</reference>
<evidence type="ECO:0000313" key="3">
    <source>
        <dbReference type="Proteomes" id="UP000815325"/>
    </source>
</evidence>
<organism evidence="2 3">
    <name type="scientific">Dunaliella salina</name>
    <name type="common">Green alga</name>
    <name type="synonym">Protococcus salinus</name>
    <dbReference type="NCBI Taxonomy" id="3046"/>
    <lineage>
        <taxon>Eukaryota</taxon>
        <taxon>Viridiplantae</taxon>
        <taxon>Chlorophyta</taxon>
        <taxon>core chlorophytes</taxon>
        <taxon>Chlorophyceae</taxon>
        <taxon>CS clade</taxon>
        <taxon>Chlamydomonadales</taxon>
        <taxon>Dunaliellaceae</taxon>
        <taxon>Dunaliella</taxon>
    </lineage>
</organism>
<dbReference type="EMBL" id="MU070281">
    <property type="protein sequence ID" value="KAF5828573.1"/>
    <property type="molecule type" value="Genomic_DNA"/>
</dbReference>
<evidence type="ECO:0008006" key="4">
    <source>
        <dbReference type="Google" id="ProtNLM"/>
    </source>
</evidence>
<protein>
    <recommendedName>
        <fullName evidence="4">Sulfotransferase</fullName>
    </recommendedName>
</protein>
<keyword evidence="3" id="KW-1185">Reference proteome</keyword>
<dbReference type="InterPro" id="IPR027417">
    <property type="entry name" value="P-loop_NTPase"/>
</dbReference>
<evidence type="ECO:0000313" key="2">
    <source>
        <dbReference type="EMBL" id="KAF5828573.1"/>
    </source>
</evidence>
<proteinExistence type="predicted"/>
<feature type="chain" id="PRO_5045710479" description="Sulfotransferase" evidence="1">
    <location>
        <begin position="25"/>
        <end position="296"/>
    </location>
</feature>
<feature type="signal peptide" evidence="1">
    <location>
        <begin position="1"/>
        <end position="24"/>
    </location>
</feature>
<comment type="caution">
    <text evidence="2">The sequence shown here is derived from an EMBL/GenBank/DDBJ whole genome shotgun (WGS) entry which is preliminary data.</text>
</comment>
<sequence length="296" mass="33641">MPSGDFKMQLAWFALAACAMHCYALLADSRPLFVWHPMKTGGTSLCQAMAQYSSIYSEEFNGKMDTGRNCKIGKKEQVMLHNCTGKLYSEINIPAFAGVLESCLRRSFVFYEPSWEARTQFATYPLPAFLQPGSATFLTYRHVFLIRHPIERIASLFVFFRLSEICNTSSTTLLSNLLLGLHQTRTPNCEYWLSVFSQQVSNVYVQHLTGTQSDVQTSKVALSFITTIDVTKSCSQWHLKTLLPGLSIDHLRKYSGDHFLVPPQLLPILKQKLANDLDLYHFHQKRDLLCQGVQLI</sequence>
<dbReference type="Proteomes" id="UP000815325">
    <property type="component" value="Unassembled WGS sequence"/>
</dbReference>
<name>A0ABQ7G1U5_DUNSA</name>
<accession>A0ABQ7G1U5</accession>
<dbReference type="SUPFAM" id="SSF52540">
    <property type="entry name" value="P-loop containing nucleoside triphosphate hydrolases"/>
    <property type="match status" value="1"/>
</dbReference>
<gene>
    <name evidence="2" type="ORF">DUNSADRAFT_17397</name>
</gene>